<keyword evidence="5" id="KW-1185">Reference proteome</keyword>
<accession>A0ABR0S6Q2</accession>
<organism evidence="4 5">
    <name type="scientific">Cladobotryum mycophilum</name>
    <dbReference type="NCBI Taxonomy" id="491253"/>
    <lineage>
        <taxon>Eukaryota</taxon>
        <taxon>Fungi</taxon>
        <taxon>Dikarya</taxon>
        <taxon>Ascomycota</taxon>
        <taxon>Pezizomycotina</taxon>
        <taxon>Sordariomycetes</taxon>
        <taxon>Hypocreomycetidae</taxon>
        <taxon>Hypocreales</taxon>
        <taxon>Hypocreaceae</taxon>
        <taxon>Cladobotryum</taxon>
    </lineage>
</organism>
<dbReference type="PANTHER" id="PTHR28657:SF11">
    <property type="entry name" value="INDOLEAMINE 2,3-DIOXYGENASE"/>
    <property type="match status" value="1"/>
</dbReference>
<dbReference type="Gene3D" id="1.20.58.480">
    <property type="match status" value="1"/>
</dbReference>
<protein>
    <submittedName>
        <fullName evidence="4">Uncharacterized protein</fullName>
    </submittedName>
</protein>
<dbReference type="Proteomes" id="UP001338125">
    <property type="component" value="Unassembled WGS sequence"/>
</dbReference>
<dbReference type="SUPFAM" id="SSF140959">
    <property type="entry name" value="Indolic compounds 2,3-dioxygenase-like"/>
    <property type="match status" value="1"/>
</dbReference>
<reference evidence="4 5" key="1">
    <citation type="submission" date="2024-01" db="EMBL/GenBank/DDBJ databases">
        <title>Complete genome of Cladobotryum mycophilum ATHUM6906.</title>
        <authorList>
            <person name="Christinaki A.C."/>
            <person name="Myridakis A.I."/>
            <person name="Kouvelis V.N."/>
        </authorList>
    </citation>
    <scope>NUCLEOTIDE SEQUENCE [LARGE SCALE GENOMIC DNA]</scope>
    <source>
        <strain evidence="4 5">ATHUM6906</strain>
    </source>
</reference>
<gene>
    <name evidence="4" type="ORF">PT974_11982</name>
</gene>
<comment type="caution">
    <text evidence="4">The sequence shown here is derived from an EMBL/GenBank/DDBJ whole genome shotgun (WGS) entry which is preliminary data.</text>
</comment>
<evidence type="ECO:0000313" key="4">
    <source>
        <dbReference type="EMBL" id="KAK5987848.1"/>
    </source>
</evidence>
<dbReference type="InterPro" id="IPR000898">
    <property type="entry name" value="Indolamine_dOase"/>
</dbReference>
<dbReference type="EMBL" id="JAVFKD010000016">
    <property type="protein sequence ID" value="KAK5987848.1"/>
    <property type="molecule type" value="Genomic_DNA"/>
</dbReference>
<keyword evidence="3" id="KW-0408">Iron</keyword>
<proteinExistence type="inferred from homology"/>
<evidence type="ECO:0000256" key="1">
    <source>
        <dbReference type="ARBA" id="ARBA00007119"/>
    </source>
</evidence>
<dbReference type="Pfam" id="PF01231">
    <property type="entry name" value="IDO"/>
    <property type="match status" value="1"/>
</dbReference>
<evidence type="ECO:0000256" key="3">
    <source>
        <dbReference type="ARBA" id="ARBA00023004"/>
    </source>
</evidence>
<keyword evidence="2" id="KW-0479">Metal-binding</keyword>
<dbReference type="InterPro" id="IPR037217">
    <property type="entry name" value="Trp/Indoleamine_2_3_dOase-like"/>
</dbReference>
<evidence type="ECO:0000313" key="5">
    <source>
        <dbReference type="Proteomes" id="UP001338125"/>
    </source>
</evidence>
<comment type="similarity">
    <text evidence="1">Belongs to the indoleamine 2,3-dioxygenase family.</text>
</comment>
<dbReference type="PANTHER" id="PTHR28657">
    <property type="entry name" value="INDOLEAMINE 2,3-DIOXYGENASE"/>
    <property type="match status" value="1"/>
</dbReference>
<sequence length="398" mass="45960">MHLDVLRSLRHEHEIASVLLHLIEKDGAGSWPPLACHDSMPAPLQSYQAIYHEMSASLSTASPSLHDGYNCKRIDHFRSLMRKLLRERVSVRDVEDMMISAESDNWTILGRGQCNAFYCSIAVLRHAYRWATIPVVRVAQDERVIDFPESWKFLGNTFKGFLVINVGLSEKISSTEQSFFSMFYEVEVKALPLYCELVHAIVAYQRQDKESCLEHIQKMDPLVRELFQVIYQNLTNEKVSKQYWLRYCQGFQGWGLGKVVDGQFIRYDGLSGNHVLAFHVLDAFLGIQSYLSDEDMMRYIPARQRKFSSAVRMHSFRSLIVKDEDPEIYREITKIVNQMRLFRAAHRHRVMPYLKVPAPERQYMTAGKIIGSQGCVGSVDDALKPLDDMLVARLRQTM</sequence>
<evidence type="ECO:0000256" key="2">
    <source>
        <dbReference type="ARBA" id="ARBA00022723"/>
    </source>
</evidence>
<name>A0ABR0S6Q2_9HYPO</name>